<keyword evidence="2" id="KW-1185">Reference proteome</keyword>
<proteinExistence type="predicted"/>
<reference evidence="1 2" key="1">
    <citation type="submission" date="2019-01" db="EMBL/GenBank/DDBJ databases">
        <title>Genomes sequencing and comparative genomics of infectious freshwater microsporidia, Cucumispora dikerogammari and Thelohania contejeani.</title>
        <authorList>
            <person name="Cormier A."/>
            <person name="Giraud I."/>
            <person name="Wattier R."/>
            <person name="Teixeira M."/>
            <person name="Grandjean F."/>
            <person name="Rigaud T."/>
            <person name="Cordaux R."/>
        </authorList>
    </citation>
    <scope>NUCLEOTIDE SEQUENCE [LARGE SCALE GENOMIC DNA]</scope>
    <source>
        <strain evidence="1">T1</strain>
        <tissue evidence="1">Spores</tissue>
    </source>
</reference>
<dbReference type="Proteomes" id="UP001516464">
    <property type="component" value="Unassembled WGS sequence"/>
</dbReference>
<accession>A0ABQ7HUS0</accession>
<name>A0ABQ7HUS0_9MICR</name>
<dbReference type="EMBL" id="SBIQ01001378">
    <property type="protein sequence ID" value="KAF7670476.1"/>
    <property type="molecule type" value="Genomic_DNA"/>
</dbReference>
<sequence>MYSGIEIYEKSSSASAVFSYLASSGLLKNNLRCSGCRKTMRLKFVKKGDSVIWRCRSLRCNNREVSVRKDSVFFNIKIPLKIIFLIIYEWSLNSRIKDIKTRLGVGYKAINSVLSEIRKKIINLKFEKIGGPKCIIEIDETAVTK</sequence>
<evidence type="ECO:0008006" key="3">
    <source>
        <dbReference type="Google" id="ProtNLM"/>
    </source>
</evidence>
<feature type="non-terminal residue" evidence="1">
    <location>
        <position position="145"/>
    </location>
</feature>
<organism evidence="1 2">
    <name type="scientific">Astathelohania contejeani</name>
    <dbReference type="NCBI Taxonomy" id="164912"/>
    <lineage>
        <taxon>Eukaryota</taxon>
        <taxon>Fungi</taxon>
        <taxon>Fungi incertae sedis</taxon>
        <taxon>Microsporidia</taxon>
        <taxon>Astathelohaniidae</taxon>
        <taxon>Astathelohania</taxon>
    </lineage>
</organism>
<evidence type="ECO:0000313" key="1">
    <source>
        <dbReference type="EMBL" id="KAF7670476.1"/>
    </source>
</evidence>
<evidence type="ECO:0000313" key="2">
    <source>
        <dbReference type="Proteomes" id="UP001516464"/>
    </source>
</evidence>
<gene>
    <name evidence="1" type="ORF">TCON_2863</name>
</gene>
<comment type="caution">
    <text evidence="1">The sequence shown here is derived from an EMBL/GenBank/DDBJ whole genome shotgun (WGS) entry which is preliminary data.</text>
</comment>
<protein>
    <recommendedName>
        <fullName evidence="3">Transposase</fullName>
    </recommendedName>
</protein>